<gene>
    <name evidence="2" type="ORF">SLS58_002788</name>
</gene>
<feature type="region of interest" description="Disordered" evidence="1">
    <location>
        <begin position="281"/>
        <end position="307"/>
    </location>
</feature>
<organism evidence="2 3">
    <name type="scientific">Diplodia intermedia</name>
    <dbReference type="NCBI Taxonomy" id="856260"/>
    <lineage>
        <taxon>Eukaryota</taxon>
        <taxon>Fungi</taxon>
        <taxon>Dikarya</taxon>
        <taxon>Ascomycota</taxon>
        <taxon>Pezizomycotina</taxon>
        <taxon>Dothideomycetes</taxon>
        <taxon>Dothideomycetes incertae sedis</taxon>
        <taxon>Botryosphaeriales</taxon>
        <taxon>Botryosphaeriaceae</taxon>
        <taxon>Diplodia</taxon>
    </lineage>
</organism>
<evidence type="ECO:0000256" key="1">
    <source>
        <dbReference type="SAM" id="MobiDB-lite"/>
    </source>
</evidence>
<evidence type="ECO:0000313" key="3">
    <source>
        <dbReference type="Proteomes" id="UP001521184"/>
    </source>
</evidence>
<dbReference type="Proteomes" id="UP001521184">
    <property type="component" value="Unassembled WGS sequence"/>
</dbReference>
<comment type="caution">
    <text evidence="2">The sequence shown here is derived from an EMBL/GenBank/DDBJ whole genome shotgun (WGS) entry which is preliminary data.</text>
</comment>
<proteinExistence type="predicted"/>
<accession>A0ABR3TZC2</accession>
<evidence type="ECO:0000313" key="2">
    <source>
        <dbReference type="EMBL" id="KAL1647458.1"/>
    </source>
</evidence>
<keyword evidence="3" id="KW-1185">Reference proteome</keyword>
<dbReference type="EMBL" id="JAKEKT020000012">
    <property type="protein sequence ID" value="KAL1647458.1"/>
    <property type="molecule type" value="Genomic_DNA"/>
</dbReference>
<protein>
    <submittedName>
        <fullName evidence="2">Uncharacterized protein</fullName>
    </submittedName>
</protein>
<sequence>MTRWQQRCARDEEYSLGLENLDRLSDPFIAQLPYGFNTGFNQAYAPRVNTTVAYEEIAAEDAPDGCFTTQHDSRFVKYQYDYANPDRWYQHWNISACISSAALTPQIQNTRNRQGVDETFYMHLTRRDENAWEDGVFKVSAQTTIGYFELPNYSNGNLPGPLLDTYPESAPGTNTPPPDPNRAAAEILEDVPAKGPLTTLFLALFGNGSFPDAMSDPSYLAYLNRTGATTTTARDPSHPAPAPAICQDIVPPFAAQLFPHRTGDGDPRAYCLVAAADAATTTTQPPPRWDPHNSLSPQTAATTTTTTTYRSVLDPGATVRSWLDIFFYSQPSPSSSPSSPSSSSSSSSSSEKAQTHHALITTAFTAAAYTANELWLLTTTGRSDGGSLTASPRRAW</sequence>
<reference evidence="2 3" key="1">
    <citation type="journal article" date="2023" name="Plant Dis.">
        <title>First Report of Diplodia intermedia Causing Canker and Dieback Diseases on Apple Trees in Canada.</title>
        <authorList>
            <person name="Ellouze W."/>
            <person name="Ilyukhin E."/>
            <person name="Sulman M."/>
            <person name="Ali S."/>
        </authorList>
    </citation>
    <scope>NUCLEOTIDE SEQUENCE [LARGE SCALE GENOMIC DNA]</scope>
    <source>
        <strain evidence="2 3">M45-28</strain>
    </source>
</reference>
<feature type="region of interest" description="Disordered" evidence="1">
    <location>
        <begin position="331"/>
        <end position="354"/>
    </location>
</feature>
<name>A0ABR3TZC2_9PEZI</name>